<sequence>MDPLLPLLTDPDRWARRGAAWALGEIGDPRAVEPLLPLLEDRKKDVRVAAADALGKLHDARSVGALSGALESEEEPEVRTAIRRALREITGETGF</sequence>
<organism evidence="1 2">
    <name type="scientific">Methanoculleus bourgensis</name>
    <dbReference type="NCBI Taxonomy" id="83986"/>
    <lineage>
        <taxon>Archaea</taxon>
        <taxon>Methanobacteriati</taxon>
        <taxon>Methanobacteriota</taxon>
        <taxon>Stenosarchaea group</taxon>
        <taxon>Methanomicrobia</taxon>
        <taxon>Methanomicrobiales</taxon>
        <taxon>Methanomicrobiaceae</taxon>
        <taxon>Methanoculleus</taxon>
    </lineage>
</organism>
<dbReference type="Proteomes" id="UP000069850">
    <property type="component" value="Chromosome 1"/>
</dbReference>
<accession>A0A0X3BN83</accession>
<dbReference type="GO" id="GO:0016829">
    <property type="term" value="F:lyase activity"/>
    <property type="evidence" value="ECO:0007669"/>
    <property type="project" value="UniProtKB-KW"/>
</dbReference>
<proteinExistence type="predicted"/>
<dbReference type="Gene3D" id="1.25.10.10">
    <property type="entry name" value="Leucine-rich Repeat Variant"/>
    <property type="match status" value="1"/>
</dbReference>
<evidence type="ECO:0000313" key="2">
    <source>
        <dbReference type="Proteomes" id="UP000069850"/>
    </source>
</evidence>
<dbReference type="AlphaFoldDB" id="A0A0X3BN83"/>
<reference evidence="1 2" key="1">
    <citation type="submission" date="2016-01" db="EMBL/GenBank/DDBJ databases">
        <authorList>
            <person name="Manzoor S."/>
        </authorList>
    </citation>
    <scope>NUCLEOTIDE SEQUENCE [LARGE SCALE GENOMIC DNA]</scope>
    <source>
        <strain evidence="1">Methanoculleus sp MAB1</strain>
    </source>
</reference>
<dbReference type="GO" id="GO:0016491">
    <property type="term" value="F:oxidoreductase activity"/>
    <property type="evidence" value="ECO:0007669"/>
    <property type="project" value="TreeGrafter"/>
</dbReference>
<gene>
    <name evidence="1" type="ORF">MMAB1_1792</name>
</gene>
<dbReference type="SUPFAM" id="SSF48371">
    <property type="entry name" value="ARM repeat"/>
    <property type="match status" value="1"/>
</dbReference>
<dbReference type="GeneID" id="32210372"/>
<evidence type="ECO:0000313" key="1">
    <source>
        <dbReference type="EMBL" id="CVK33005.1"/>
    </source>
</evidence>
<protein>
    <submittedName>
        <fullName evidence="1">Heat repeat-containing PBS lyase</fullName>
    </submittedName>
</protein>
<dbReference type="KEGG" id="mema:MMAB1_1792"/>
<name>A0A0X3BN83_9EURY</name>
<keyword evidence="1" id="KW-0456">Lyase</keyword>
<dbReference type="EMBL" id="LT158599">
    <property type="protein sequence ID" value="CVK33005.1"/>
    <property type="molecule type" value="Genomic_DNA"/>
</dbReference>
<dbReference type="InterPro" id="IPR004155">
    <property type="entry name" value="PBS_lyase_HEAT"/>
</dbReference>
<dbReference type="PANTHER" id="PTHR12697:SF5">
    <property type="entry name" value="DEOXYHYPUSINE HYDROXYLASE"/>
    <property type="match status" value="1"/>
</dbReference>
<dbReference type="Pfam" id="PF13646">
    <property type="entry name" value="HEAT_2"/>
    <property type="match status" value="1"/>
</dbReference>
<dbReference type="PANTHER" id="PTHR12697">
    <property type="entry name" value="PBS LYASE HEAT-LIKE PROTEIN"/>
    <property type="match status" value="1"/>
</dbReference>
<dbReference type="SMART" id="SM00567">
    <property type="entry name" value="EZ_HEAT"/>
    <property type="match status" value="2"/>
</dbReference>
<dbReference type="InterPro" id="IPR011989">
    <property type="entry name" value="ARM-like"/>
</dbReference>
<dbReference type="InterPro" id="IPR016024">
    <property type="entry name" value="ARM-type_fold"/>
</dbReference>
<dbReference type="RefSeq" id="WP_062263666.1">
    <property type="nucleotide sequence ID" value="NZ_LT158599.1"/>
</dbReference>